<dbReference type="Proteomes" id="UP001321486">
    <property type="component" value="Chromosome"/>
</dbReference>
<reference evidence="10" key="1">
    <citation type="journal article" date="2019" name="Int. J. Syst. Evol. Microbiol.">
        <title>The Global Catalogue of Microorganisms (GCM) 10K type strain sequencing project: providing services to taxonomists for standard genome sequencing and annotation.</title>
        <authorList>
            <consortium name="The Broad Institute Genomics Platform"/>
            <consortium name="The Broad Institute Genome Sequencing Center for Infectious Disease"/>
            <person name="Wu L."/>
            <person name="Ma J."/>
        </authorList>
    </citation>
    <scope>NUCLEOTIDE SEQUENCE [LARGE SCALE GENOMIC DNA]</scope>
    <source>
        <strain evidence="10">NBRC 108728</strain>
    </source>
</reference>
<organism evidence="9 10">
    <name type="scientific">Frondihabitans sucicola</name>
    <dbReference type="NCBI Taxonomy" id="1268041"/>
    <lineage>
        <taxon>Bacteria</taxon>
        <taxon>Bacillati</taxon>
        <taxon>Actinomycetota</taxon>
        <taxon>Actinomycetes</taxon>
        <taxon>Micrococcales</taxon>
        <taxon>Microbacteriaceae</taxon>
        <taxon>Frondihabitans</taxon>
    </lineage>
</organism>
<feature type="transmembrane region" description="Helical" evidence="8">
    <location>
        <begin position="380"/>
        <end position="401"/>
    </location>
</feature>
<keyword evidence="6 8" id="KW-0472">Membrane</keyword>
<keyword evidence="4 8" id="KW-0812">Transmembrane</keyword>
<evidence type="ECO:0000256" key="3">
    <source>
        <dbReference type="ARBA" id="ARBA00022679"/>
    </source>
</evidence>
<name>A0ABN6Y4B0_9MICO</name>
<protein>
    <recommendedName>
        <fullName evidence="11">DUF2029 domain-containing protein</fullName>
    </recommendedName>
</protein>
<evidence type="ECO:0000256" key="7">
    <source>
        <dbReference type="ARBA" id="ARBA00024033"/>
    </source>
</evidence>
<dbReference type="RefSeq" id="WP_286344583.1">
    <property type="nucleotide sequence ID" value="NZ_AP027732.1"/>
</dbReference>
<feature type="transmembrane region" description="Helical" evidence="8">
    <location>
        <begin position="113"/>
        <end position="134"/>
    </location>
</feature>
<evidence type="ECO:0000313" key="9">
    <source>
        <dbReference type="EMBL" id="BDZ51921.1"/>
    </source>
</evidence>
<feature type="transmembrane region" description="Helical" evidence="8">
    <location>
        <begin position="355"/>
        <end position="373"/>
    </location>
</feature>
<comment type="similarity">
    <text evidence="7">Belongs to the glycosyltransferase 87 family.</text>
</comment>
<feature type="transmembrane region" description="Helical" evidence="8">
    <location>
        <begin position="41"/>
        <end position="62"/>
    </location>
</feature>
<feature type="transmembrane region" description="Helical" evidence="8">
    <location>
        <begin position="407"/>
        <end position="428"/>
    </location>
</feature>
<feature type="transmembrane region" description="Helical" evidence="8">
    <location>
        <begin position="216"/>
        <end position="238"/>
    </location>
</feature>
<keyword evidence="5 8" id="KW-1133">Transmembrane helix</keyword>
<evidence type="ECO:0008006" key="11">
    <source>
        <dbReference type="Google" id="ProtNLM"/>
    </source>
</evidence>
<accession>A0ABN6Y4B0</accession>
<dbReference type="Pfam" id="PF09594">
    <property type="entry name" value="GT87"/>
    <property type="match status" value="1"/>
</dbReference>
<sequence>MSKLEAVHVRSSTLPSGGATRVHVEATAGQRWHAFRQDPRVLWSGLAAVHIAVFLLMLPMMLRGELGGDLPVYLHWTTEAFQGGTWPVFDYDWVYPAGALVPVLLPGVLGANLYGVVWLVLIAAANAVALQALIRRGRLLRNQTAAGWWVLTVGVLCPVDLLRIEGFTAPMVVVGMLFLGSRPRIAGLLLAAATWIKVWPAAVIVAVIVASTKRWIVILTGLATSVGVSLVVVLGGGASHLTSFVNQQNGRPLQIEAPLSTPWLWMSMFQVPGARLFHDSALITEEVTGPGDAWMVANGTWVMFGVMAALVVLLAIATHRLSALVHPMGKEVDLVLVGALGLATAFIVFNKVGSPQYMLWLTPIVAVGLVLRPPDWKTPALLMLAVAILTTLVFPTFYFALIALHPLVLILLAARNILLLVVLGWSVAKLCHAAFVRPAVPLGTRPFGEPVRSTSY</sequence>
<dbReference type="EMBL" id="AP027732">
    <property type="protein sequence ID" value="BDZ51921.1"/>
    <property type="molecule type" value="Genomic_DNA"/>
</dbReference>
<feature type="transmembrane region" description="Helical" evidence="8">
    <location>
        <begin position="146"/>
        <end position="164"/>
    </location>
</feature>
<evidence type="ECO:0000256" key="2">
    <source>
        <dbReference type="ARBA" id="ARBA00022475"/>
    </source>
</evidence>
<dbReference type="InterPro" id="IPR018584">
    <property type="entry name" value="GT87"/>
</dbReference>
<feature type="transmembrane region" description="Helical" evidence="8">
    <location>
        <begin position="301"/>
        <end position="319"/>
    </location>
</feature>
<feature type="transmembrane region" description="Helical" evidence="8">
    <location>
        <begin position="331"/>
        <end position="349"/>
    </location>
</feature>
<evidence type="ECO:0000256" key="5">
    <source>
        <dbReference type="ARBA" id="ARBA00022989"/>
    </source>
</evidence>
<evidence type="ECO:0000313" key="10">
    <source>
        <dbReference type="Proteomes" id="UP001321486"/>
    </source>
</evidence>
<gene>
    <name evidence="9" type="ORF">GCM10025867_41620</name>
</gene>
<keyword evidence="2" id="KW-1003">Cell membrane</keyword>
<keyword evidence="10" id="KW-1185">Reference proteome</keyword>
<feature type="transmembrane region" description="Helical" evidence="8">
    <location>
        <begin position="184"/>
        <end position="209"/>
    </location>
</feature>
<evidence type="ECO:0000256" key="1">
    <source>
        <dbReference type="ARBA" id="ARBA00004651"/>
    </source>
</evidence>
<proteinExistence type="inferred from homology"/>
<evidence type="ECO:0000256" key="4">
    <source>
        <dbReference type="ARBA" id="ARBA00022692"/>
    </source>
</evidence>
<evidence type="ECO:0000256" key="8">
    <source>
        <dbReference type="SAM" id="Phobius"/>
    </source>
</evidence>
<keyword evidence="3" id="KW-0808">Transferase</keyword>
<evidence type="ECO:0000256" key="6">
    <source>
        <dbReference type="ARBA" id="ARBA00023136"/>
    </source>
</evidence>
<comment type="subcellular location">
    <subcellularLocation>
        <location evidence="1">Cell membrane</location>
        <topology evidence="1">Multi-pass membrane protein</topology>
    </subcellularLocation>
</comment>